<feature type="non-terminal residue" evidence="2">
    <location>
        <position position="1"/>
    </location>
</feature>
<protein>
    <submittedName>
        <fullName evidence="2">Uncharacterized protein</fullName>
    </submittedName>
</protein>
<evidence type="ECO:0000256" key="1">
    <source>
        <dbReference type="SAM" id="MobiDB-lite"/>
    </source>
</evidence>
<comment type="caution">
    <text evidence="2">The sequence shown here is derived from an EMBL/GenBank/DDBJ whole genome shotgun (WGS) entry which is preliminary data.</text>
</comment>
<gene>
    <name evidence="2" type="ORF">IQ247_32050</name>
</gene>
<feature type="region of interest" description="Disordered" evidence="1">
    <location>
        <begin position="35"/>
        <end position="56"/>
    </location>
</feature>
<evidence type="ECO:0000313" key="2">
    <source>
        <dbReference type="EMBL" id="MBE9217225.1"/>
    </source>
</evidence>
<accession>A0A8J7JXX0</accession>
<organism evidence="2 3">
    <name type="scientific">Plectonema cf. radiosum LEGE 06105</name>
    <dbReference type="NCBI Taxonomy" id="945769"/>
    <lineage>
        <taxon>Bacteria</taxon>
        <taxon>Bacillati</taxon>
        <taxon>Cyanobacteriota</taxon>
        <taxon>Cyanophyceae</taxon>
        <taxon>Oscillatoriophycideae</taxon>
        <taxon>Oscillatoriales</taxon>
        <taxon>Microcoleaceae</taxon>
        <taxon>Plectonema</taxon>
    </lineage>
</organism>
<feature type="compositionally biased region" description="Basic and acidic residues" evidence="1">
    <location>
        <begin position="40"/>
        <end position="56"/>
    </location>
</feature>
<dbReference type="AlphaFoldDB" id="A0A8J7JXX0"/>
<proteinExistence type="predicted"/>
<dbReference type="EMBL" id="JADEWL010000323">
    <property type="protein sequence ID" value="MBE9217225.1"/>
    <property type="molecule type" value="Genomic_DNA"/>
</dbReference>
<reference evidence="2" key="1">
    <citation type="submission" date="2020-10" db="EMBL/GenBank/DDBJ databases">
        <authorList>
            <person name="Castelo-Branco R."/>
            <person name="Eusebio N."/>
            <person name="Adriana R."/>
            <person name="Vieira A."/>
            <person name="Brugerolle De Fraissinette N."/>
            <person name="Rezende De Castro R."/>
            <person name="Schneider M.P."/>
            <person name="Vasconcelos V."/>
            <person name="Leao P.N."/>
        </authorList>
    </citation>
    <scope>NUCLEOTIDE SEQUENCE</scope>
    <source>
        <strain evidence="2">LEGE 06105</strain>
    </source>
</reference>
<sequence length="56" mass="6312">SQYPNSIKGQLQGLAKFTKVYVAAIKQNRSLLHINGETENVSKEDKTQDKETPTYT</sequence>
<keyword evidence="3" id="KW-1185">Reference proteome</keyword>
<dbReference type="Proteomes" id="UP000620559">
    <property type="component" value="Unassembled WGS sequence"/>
</dbReference>
<evidence type="ECO:0000313" key="3">
    <source>
        <dbReference type="Proteomes" id="UP000620559"/>
    </source>
</evidence>
<name>A0A8J7JXX0_9CYAN</name>